<dbReference type="PANTHER" id="PTHR34289">
    <property type="entry name" value="PROTEIN, PUTATIVE (DUF819)-RELATED"/>
    <property type="match status" value="1"/>
</dbReference>
<keyword evidence="1" id="KW-0812">Transmembrane</keyword>
<organism evidence="2 3">
    <name type="scientific">Flammeovirga pacifica</name>
    <dbReference type="NCBI Taxonomy" id="915059"/>
    <lineage>
        <taxon>Bacteria</taxon>
        <taxon>Pseudomonadati</taxon>
        <taxon>Bacteroidota</taxon>
        <taxon>Cytophagia</taxon>
        <taxon>Cytophagales</taxon>
        <taxon>Flammeovirgaceae</taxon>
        <taxon>Flammeovirga</taxon>
    </lineage>
</organism>
<feature type="transmembrane region" description="Helical" evidence="1">
    <location>
        <begin position="254"/>
        <end position="273"/>
    </location>
</feature>
<sequence>MILVPLILIIGTKKFPLLEKIGTVIIAYGIGIVIGNIDLPLDVSITNTIIEVSVPLSIGLILLSSNIPMWIKEAKSTLLSFFLCSLGITISSIIAFFIFKEDVANPHIISGMSIGLYTGGTPNMSSIGIALNAAEDTFVLMNTADLLLGGVWMLFLISIAQKVIGKILPKYQSLASNQVNHIDNPTFQSPNLISILKAIGTVVIILGVCVGLSLLIFDRMDAIFIILGVTSLSLIASFNNKIRNIKGSYTTGEYFILLFCLGLGSLSNFNEFINSGGVFLAYTFTVMSLGILFHLILSKIFKIDTDTFLVTSTACLYGPAFVGPVAKALNNNHVVVSGMTAGALGYAIANYWGIFIAEVLHQLF</sequence>
<feature type="transmembrane region" description="Helical" evidence="1">
    <location>
        <begin position="78"/>
        <end position="99"/>
    </location>
</feature>
<evidence type="ECO:0000313" key="2">
    <source>
        <dbReference type="EMBL" id="OHX64868.1"/>
    </source>
</evidence>
<proteinExistence type="predicted"/>
<evidence type="ECO:0008006" key="4">
    <source>
        <dbReference type="Google" id="ProtNLM"/>
    </source>
</evidence>
<name>A0A1S1YV04_FLAPC</name>
<keyword evidence="1" id="KW-0472">Membrane</keyword>
<feature type="transmembrane region" description="Helical" evidence="1">
    <location>
        <begin position="279"/>
        <end position="297"/>
    </location>
</feature>
<dbReference type="STRING" id="915059.NH26_00180"/>
<protein>
    <recommendedName>
        <fullName evidence="4">DUF819 family protein</fullName>
    </recommendedName>
</protein>
<evidence type="ECO:0000256" key="1">
    <source>
        <dbReference type="SAM" id="Phobius"/>
    </source>
</evidence>
<dbReference type="Proteomes" id="UP000179797">
    <property type="component" value="Unassembled WGS sequence"/>
</dbReference>
<feature type="transmembrane region" description="Helical" evidence="1">
    <location>
        <begin position="195"/>
        <end position="216"/>
    </location>
</feature>
<reference evidence="2 3" key="1">
    <citation type="journal article" date="2012" name="Int. J. Syst. Evol. Microbiol.">
        <title>Flammeovirga pacifica sp. nov., isolated from deep-sea sediment.</title>
        <authorList>
            <person name="Xu H."/>
            <person name="Fu Y."/>
            <person name="Yang N."/>
            <person name="Ding Z."/>
            <person name="Lai Q."/>
            <person name="Zeng R."/>
        </authorList>
    </citation>
    <scope>NUCLEOTIDE SEQUENCE [LARGE SCALE GENOMIC DNA]</scope>
    <source>
        <strain evidence="3">DSM 24597 / LMG 26175 / WPAGA1</strain>
    </source>
</reference>
<gene>
    <name evidence="2" type="ORF">NH26_00180</name>
</gene>
<feature type="transmembrane region" description="Helical" evidence="1">
    <location>
        <begin position="222"/>
        <end position="242"/>
    </location>
</feature>
<keyword evidence="3" id="KW-1185">Reference proteome</keyword>
<dbReference type="OrthoDB" id="653763at2"/>
<dbReference type="AlphaFoldDB" id="A0A1S1YV04"/>
<dbReference type="Pfam" id="PF05684">
    <property type="entry name" value="DUF819"/>
    <property type="match status" value="1"/>
</dbReference>
<dbReference type="InterPro" id="IPR008537">
    <property type="entry name" value="DUF819"/>
</dbReference>
<feature type="transmembrane region" description="Helical" evidence="1">
    <location>
        <begin position="146"/>
        <end position="164"/>
    </location>
</feature>
<comment type="caution">
    <text evidence="2">The sequence shown here is derived from an EMBL/GenBank/DDBJ whole genome shotgun (WGS) entry which is preliminary data.</text>
</comment>
<keyword evidence="1" id="KW-1133">Transmembrane helix</keyword>
<feature type="transmembrane region" description="Helical" evidence="1">
    <location>
        <begin position="21"/>
        <end position="37"/>
    </location>
</feature>
<feature type="transmembrane region" description="Helical" evidence="1">
    <location>
        <begin position="49"/>
        <end position="71"/>
    </location>
</feature>
<dbReference type="EMBL" id="JRYR02000001">
    <property type="protein sequence ID" value="OHX64868.1"/>
    <property type="molecule type" value="Genomic_DNA"/>
</dbReference>
<dbReference type="PANTHER" id="PTHR34289:SF8">
    <property type="entry name" value="DUF819 DOMAIN-CONTAINING PROTEIN"/>
    <property type="match status" value="1"/>
</dbReference>
<accession>A0A1S1YV04</accession>
<evidence type="ECO:0000313" key="3">
    <source>
        <dbReference type="Proteomes" id="UP000179797"/>
    </source>
</evidence>
<dbReference type="RefSeq" id="WP_044228663.1">
    <property type="nucleotide sequence ID" value="NZ_JRYR02000001.1"/>
</dbReference>